<keyword evidence="2" id="KW-0929">Antimicrobial</keyword>
<keyword evidence="3" id="KW-0081">Bacteriolytic enzyme</keyword>
<feature type="region of interest" description="Disordered" evidence="5">
    <location>
        <begin position="603"/>
        <end position="626"/>
    </location>
</feature>
<dbReference type="InterPro" id="IPR036779">
    <property type="entry name" value="LysM_dom_sf"/>
</dbReference>
<comment type="similarity">
    <text evidence="1">Belongs to the glycosyl hydrolase 73 family.</text>
</comment>
<dbReference type="Gene3D" id="4.10.80.30">
    <property type="entry name" value="DNA polymerase, domain 6"/>
    <property type="match status" value="1"/>
</dbReference>
<dbReference type="Pfam" id="PF01476">
    <property type="entry name" value="LysM"/>
    <property type="match status" value="6"/>
</dbReference>
<keyword evidence="8" id="KW-1185">Reference proteome</keyword>
<organism evidence="7 8">
    <name type="scientific">Candidatus Enterococcus willemsii</name>
    <dbReference type="NCBI Taxonomy" id="1857215"/>
    <lineage>
        <taxon>Bacteria</taxon>
        <taxon>Bacillati</taxon>
        <taxon>Bacillota</taxon>
        <taxon>Bacilli</taxon>
        <taxon>Lactobacillales</taxon>
        <taxon>Enterococcaceae</taxon>
        <taxon>Enterococcus</taxon>
    </lineage>
</organism>
<feature type="domain" description="LysM" evidence="6">
    <location>
        <begin position="625"/>
        <end position="668"/>
    </location>
</feature>
<feature type="region of interest" description="Disordered" evidence="5">
    <location>
        <begin position="308"/>
        <end position="346"/>
    </location>
</feature>
<comment type="caution">
    <text evidence="7">The sequence shown here is derived from an EMBL/GenBank/DDBJ whole genome shotgun (WGS) entry which is preliminary data.</text>
</comment>
<dbReference type="InterPro" id="IPR002901">
    <property type="entry name" value="MGlyc_endo_b_GlcNAc-like_dom"/>
</dbReference>
<gene>
    <name evidence="7" type="ORF">BAU17_10390</name>
</gene>
<evidence type="ECO:0000256" key="2">
    <source>
        <dbReference type="ARBA" id="ARBA00022529"/>
    </source>
</evidence>
<evidence type="ECO:0000256" key="3">
    <source>
        <dbReference type="ARBA" id="ARBA00022638"/>
    </source>
</evidence>
<protein>
    <recommendedName>
        <fullName evidence="4">Peptidoglycan hydrolase</fullName>
    </recommendedName>
</protein>
<feature type="compositionally biased region" description="Low complexity" evidence="5">
    <location>
        <begin position="396"/>
        <end position="417"/>
    </location>
</feature>
<accession>A0ABQ6Z0P4</accession>
<dbReference type="CDD" id="cd00118">
    <property type="entry name" value="LysM"/>
    <property type="match status" value="6"/>
</dbReference>
<evidence type="ECO:0000256" key="5">
    <source>
        <dbReference type="SAM" id="MobiDB-lite"/>
    </source>
</evidence>
<feature type="region of interest" description="Disordered" evidence="5">
    <location>
        <begin position="671"/>
        <end position="692"/>
    </location>
</feature>
<feature type="region of interest" description="Disordered" evidence="5">
    <location>
        <begin position="535"/>
        <end position="560"/>
    </location>
</feature>
<feature type="domain" description="LysM" evidence="6">
    <location>
        <begin position="420"/>
        <end position="463"/>
    </location>
</feature>
<dbReference type="SMART" id="SM00257">
    <property type="entry name" value="LysM"/>
    <property type="match status" value="6"/>
</dbReference>
<evidence type="ECO:0000313" key="8">
    <source>
        <dbReference type="Proteomes" id="UP000782705"/>
    </source>
</evidence>
<dbReference type="RefSeq" id="WP_161901630.1">
    <property type="nucleotide sequence ID" value="NZ_MAEL01000031.1"/>
</dbReference>
<proteinExistence type="inferred from homology"/>
<evidence type="ECO:0000259" key="6">
    <source>
        <dbReference type="PROSITE" id="PS51782"/>
    </source>
</evidence>
<dbReference type="SUPFAM" id="SSF54106">
    <property type="entry name" value="LysM domain"/>
    <property type="match status" value="6"/>
</dbReference>
<evidence type="ECO:0000313" key="7">
    <source>
        <dbReference type="EMBL" id="KAF1304601.1"/>
    </source>
</evidence>
<dbReference type="PANTHER" id="PTHR33734:SF22">
    <property type="entry name" value="MEMBRANE-BOUND LYTIC MUREIN TRANSGLYCOSYLASE D"/>
    <property type="match status" value="1"/>
</dbReference>
<dbReference type="EMBL" id="MAEL01000031">
    <property type="protein sequence ID" value="KAF1304601.1"/>
    <property type="molecule type" value="Genomic_DNA"/>
</dbReference>
<sequence length="735" mass="79149">MGKSLSRKERRKLAQQTNFQRHMKKSATVIGTTVTACSVVTPLMPLMQVQADEVGTEVVAPATAETVDSTVVQEQPEAETPVEQPVAPVETPTTEVEQPVQEEVVEQPTEEVVVEEHVEETVPASETTDDTDVTDTTEEVISPYAVAAYSAPNTSAFIEQMGAYAKPVADANDLYASVMIAQAIIESGWGQSLLSQAPYHNLFGIKGSYNGQTVYMNTQEFINGRYVTMKEPFRKYPSFQESFQDNANTLRNVSLQPGVYYYAGAWKSNTSSYRDATAWLTGRYATDPNYSSTLNRVIESYNLTRFDSPASGNSGGMTNTGTGGNSNSGSNNSNNTTPPTNNSGTYTIKAGDTLSIIASQYGVSVSQLKTWNNLSSDLIYVGQTLKVSQNGSGTSKPKPNTPNNNQDKPTTPNKPNTSSGSYTVKSGDSIWLIANNHGISMDQLRSWNNLSGDMIYVGQTLKVSQSGSTNKPSTPNNNQNKPTPNKPTTSTYTIKSGDTLSIIASKYGVSVNQLKTWNNLSSDLIFVGQTLKVNQNGSGTSKPNNNQNKPTPNKPTTSTYTIKSGDTLSIIASQYGVSVSQLKTWNNLSSDLIFVGQTLKVSQNGSGTSKPNNNQSKPTPNKSTSTYTIKSGDTLSVIASQYGVSVSQLKTWNNLSSDLIFVGQTLKVNKNSSTQSTSTSRPTSNKKTNAKTHAVKSGDSLWLLSQTYGTSINQLKALNGLSSDIIYVGQTLKVG</sequence>
<feature type="compositionally biased region" description="Low complexity" evidence="5">
    <location>
        <begin position="540"/>
        <end position="559"/>
    </location>
</feature>
<feature type="region of interest" description="Disordered" evidence="5">
    <location>
        <begin position="389"/>
        <end position="422"/>
    </location>
</feature>
<feature type="domain" description="LysM" evidence="6">
    <location>
        <begin position="691"/>
        <end position="734"/>
    </location>
</feature>
<feature type="compositionally biased region" description="Low complexity" evidence="5">
    <location>
        <begin position="71"/>
        <end position="102"/>
    </location>
</feature>
<dbReference type="Proteomes" id="UP000782705">
    <property type="component" value="Unassembled WGS sequence"/>
</dbReference>
<feature type="compositionally biased region" description="Acidic residues" evidence="5">
    <location>
        <begin position="103"/>
        <end position="113"/>
    </location>
</feature>
<dbReference type="Pfam" id="PF01832">
    <property type="entry name" value="Glucosaminidase"/>
    <property type="match status" value="1"/>
</dbReference>
<feature type="domain" description="LysM" evidence="6">
    <location>
        <begin position="490"/>
        <end position="533"/>
    </location>
</feature>
<reference evidence="7 8" key="1">
    <citation type="submission" date="2016-06" db="EMBL/GenBank/DDBJ databases">
        <title>Four novel species of enterococci isolated from chicken manure.</title>
        <authorList>
            <person name="Van Tyne D."/>
        </authorList>
    </citation>
    <scope>NUCLEOTIDE SEQUENCE [LARGE SCALE GENOMIC DNA]</scope>
    <source>
        <strain evidence="7 8">CU12B</strain>
    </source>
</reference>
<evidence type="ECO:0000256" key="1">
    <source>
        <dbReference type="ARBA" id="ARBA00010266"/>
    </source>
</evidence>
<feature type="region of interest" description="Disordered" evidence="5">
    <location>
        <begin position="463"/>
        <end position="491"/>
    </location>
</feature>
<dbReference type="Gene3D" id="1.10.530.10">
    <property type="match status" value="1"/>
</dbReference>
<feature type="compositionally biased region" description="Low complexity" evidence="5">
    <location>
        <begin position="327"/>
        <end position="345"/>
    </location>
</feature>
<dbReference type="InterPro" id="IPR018392">
    <property type="entry name" value="LysM"/>
</dbReference>
<name>A0ABQ6Z0P4_9ENTE</name>
<dbReference type="Gene3D" id="3.10.350.10">
    <property type="entry name" value="LysM domain"/>
    <property type="match status" value="6"/>
</dbReference>
<feature type="region of interest" description="Disordered" evidence="5">
    <location>
        <begin position="1"/>
        <end position="20"/>
    </location>
</feature>
<feature type="domain" description="LysM" evidence="6">
    <location>
        <begin position="344"/>
        <end position="387"/>
    </location>
</feature>
<feature type="compositionally biased region" description="Low complexity" evidence="5">
    <location>
        <begin position="468"/>
        <end position="491"/>
    </location>
</feature>
<dbReference type="SMART" id="SM00047">
    <property type="entry name" value="LYZ2"/>
    <property type="match status" value="1"/>
</dbReference>
<evidence type="ECO:0000256" key="4">
    <source>
        <dbReference type="ARBA" id="ARBA00032108"/>
    </source>
</evidence>
<feature type="domain" description="LysM" evidence="6">
    <location>
        <begin position="558"/>
        <end position="601"/>
    </location>
</feature>
<feature type="compositionally biased region" description="Low complexity" evidence="5">
    <location>
        <begin position="672"/>
        <end position="683"/>
    </location>
</feature>
<dbReference type="PROSITE" id="PS51782">
    <property type="entry name" value="LYSM"/>
    <property type="match status" value="6"/>
</dbReference>
<dbReference type="PANTHER" id="PTHR33734">
    <property type="entry name" value="LYSM DOMAIN-CONTAINING GPI-ANCHORED PROTEIN 2"/>
    <property type="match status" value="1"/>
</dbReference>
<feature type="region of interest" description="Disordered" evidence="5">
    <location>
        <begin position="70"/>
        <end position="134"/>
    </location>
</feature>